<name>A0A8K0TNR1_9PEZI</name>
<feature type="region of interest" description="Disordered" evidence="1">
    <location>
        <begin position="578"/>
        <end position="599"/>
    </location>
</feature>
<feature type="region of interest" description="Disordered" evidence="1">
    <location>
        <begin position="537"/>
        <end position="557"/>
    </location>
</feature>
<evidence type="ECO:0000313" key="3">
    <source>
        <dbReference type="Proteomes" id="UP000813385"/>
    </source>
</evidence>
<comment type="caution">
    <text evidence="2">The sequence shown here is derived from an EMBL/GenBank/DDBJ whole genome shotgun (WGS) entry which is preliminary data.</text>
</comment>
<dbReference type="OrthoDB" id="4777753at2759"/>
<feature type="region of interest" description="Disordered" evidence="1">
    <location>
        <begin position="487"/>
        <end position="519"/>
    </location>
</feature>
<feature type="compositionally biased region" description="Low complexity" evidence="1">
    <location>
        <begin position="192"/>
        <end position="204"/>
    </location>
</feature>
<organism evidence="2 3">
    <name type="scientific">Plectosphaerella cucumerina</name>
    <dbReference type="NCBI Taxonomy" id="40658"/>
    <lineage>
        <taxon>Eukaryota</taxon>
        <taxon>Fungi</taxon>
        <taxon>Dikarya</taxon>
        <taxon>Ascomycota</taxon>
        <taxon>Pezizomycotina</taxon>
        <taxon>Sordariomycetes</taxon>
        <taxon>Hypocreomycetidae</taxon>
        <taxon>Glomerellales</taxon>
        <taxon>Plectosphaerellaceae</taxon>
        <taxon>Plectosphaerella</taxon>
    </lineage>
</organism>
<feature type="compositionally biased region" description="Low complexity" evidence="1">
    <location>
        <begin position="542"/>
        <end position="557"/>
    </location>
</feature>
<dbReference type="GO" id="GO:0003676">
    <property type="term" value="F:nucleic acid binding"/>
    <property type="evidence" value="ECO:0007669"/>
    <property type="project" value="InterPro"/>
</dbReference>
<feature type="compositionally biased region" description="Pro residues" evidence="1">
    <location>
        <begin position="237"/>
        <end position="246"/>
    </location>
</feature>
<keyword evidence="3" id="KW-1185">Reference proteome</keyword>
<evidence type="ECO:0008006" key="4">
    <source>
        <dbReference type="Google" id="ProtNLM"/>
    </source>
</evidence>
<dbReference type="InterPro" id="IPR036875">
    <property type="entry name" value="Znf_CCHC_sf"/>
</dbReference>
<dbReference type="Proteomes" id="UP000813385">
    <property type="component" value="Unassembled WGS sequence"/>
</dbReference>
<protein>
    <recommendedName>
        <fullName evidence="4">CCHC-type domain-containing protein</fullName>
    </recommendedName>
</protein>
<dbReference type="SUPFAM" id="SSF57756">
    <property type="entry name" value="Retrovirus zinc finger-like domains"/>
    <property type="match status" value="1"/>
</dbReference>
<proteinExistence type="predicted"/>
<feature type="compositionally biased region" description="Basic and acidic residues" evidence="1">
    <location>
        <begin position="500"/>
        <end position="509"/>
    </location>
</feature>
<feature type="region of interest" description="Disordered" evidence="1">
    <location>
        <begin position="169"/>
        <end position="248"/>
    </location>
</feature>
<feature type="compositionally biased region" description="Basic and acidic residues" evidence="1">
    <location>
        <begin position="205"/>
        <end position="216"/>
    </location>
</feature>
<dbReference type="EMBL" id="JAGPXD010000001">
    <property type="protein sequence ID" value="KAH7375235.1"/>
    <property type="molecule type" value="Genomic_DNA"/>
</dbReference>
<sequence>MGSRGSRNPDILFQPGDVEVSNVKGHVYLVYGSAAPRGPFVNIDEVGGNLYLLDTRHLDREMGADAVTRGALIRGMTSHQTSHALGCLKIATPTCEDIIIVHSSFSSCKIGRVVGDFVPVNGHLPAFLSIQRWEGRFFSGVSEGMLPNPSLLFVSKILKEHMNRGRLSPYAKNTLSDRRETLPARPPPLALPPAATAPVAPVTPRQDEPTTVKAVHESSPYLSEGEIPPDSSDSQPPSRPAAPPSAPNVWVLPFTKGVPVPPTWTADPSTVICGNCRQRGHQVRECVGPVDRYGYIRGCPVCNDRTHHLEICPTMRGLEKPLKKMLSYQMLCVWRQNKPPIHSDQCWVTVSGYGNGHPPLALRPLPAYECTEKFFIRWGSLKYKACYGNPNLNGLILPLNATVTPKPGSEARGVKVWRQKGAVKKVAQPAASTAAGKAKTPVSAKAKTPVATKAKISASTKAKTPASSKTKAAVDNAASPALVKIATPMSKQQRKKANKQAREAAEKANDTPVSTSTPANTLKRKALAPLGELEPEIKKQKVSSSSPLPFRPRLSLVPPSLDRWAGEWLERTFPVKQEPESEVSMENPVVRVKQEPCDE</sequence>
<evidence type="ECO:0000313" key="2">
    <source>
        <dbReference type="EMBL" id="KAH7375235.1"/>
    </source>
</evidence>
<gene>
    <name evidence="2" type="ORF">B0T11DRAFT_7326</name>
</gene>
<reference evidence="2" key="1">
    <citation type="journal article" date="2021" name="Nat. Commun.">
        <title>Genetic determinants of endophytism in the Arabidopsis root mycobiome.</title>
        <authorList>
            <person name="Mesny F."/>
            <person name="Miyauchi S."/>
            <person name="Thiergart T."/>
            <person name="Pickel B."/>
            <person name="Atanasova L."/>
            <person name="Karlsson M."/>
            <person name="Huettel B."/>
            <person name="Barry K.W."/>
            <person name="Haridas S."/>
            <person name="Chen C."/>
            <person name="Bauer D."/>
            <person name="Andreopoulos W."/>
            <person name="Pangilinan J."/>
            <person name="LaButti K."/>
            <person name="Riley R."/>
            <person name="Lipzen A."/>
            <person name="Clum A."/>
            <person name="Drula E."/>
            <person name="Henrissat B."/>
            <person name="Kohler A."/>
            <person name="Grigoriev I.V."/>
            <person name="Martin F.M."/>
            <person name="Hacquard S."/>
        </authorList>
    </citation>
    <scope>NUCLEOTIDE SEQUENCE</scope>
    <source>
        <strain evidence="2">MPI-CAGE-AT-0016</strain>
    </source>
</reference>
<evidence type="ECO:0000256" key="1">
    <source>
        <dbReference type="SAM" id="MobiDB-lite"/>
    </source>
</evidence>
<dbReference type="AlphaFoldDB" id="A0A8K0TNR1"/>
<dbReference type="GO" id="GO:0008270">
    <property type="term" value="F:zinc ion binding"/>
    <property type="evidence" value="ECO:0007669"/>
    <property type="project" value="InterPro"/>
</dbReference>
<accession>A0A8K0TNR1</accession>